<protein>
    <submittedName>
        <fullName evidence="8">Clan SC, family S28, unassigned serine peptidase</fullName>
    </submittedName>
</protein>
<dbReference type="GeneID" id="94825586"/>
<dbReference type="OrthoDB" id="1735038at2759"/>
<keyword evidence="4" id="KW-0378">Hydrolase</keyword>
<sequence>MFLLSFLYIRAQLEFANDVPTQWFTNKLDHFDVSNEQTFKQRYYYNNVNEVNGYNTAIIYIGGEGPLSSSSITGGAVMNLSASLHSALYSLEHRYFGESQPFDKLTTENLKYLTINQALADLAKFIDDVVIPNGRPNEEIRIGVVGGSYPGSLSSWFRLKYPHYAYASWASSAPVLIKNDFSEYDSYISSQLKLVSENCFAHTKEALDIIEEKLNSDRGQIIQDFGFDESEDDVSMLYSIVDALAAMVQYNSRYQLLEGHCERQNTSASYSGIVESVKKVCEIRGQTIKDFDLMMQTDEDPTGPYASGRSWSYMTCREVGWFQTAAQDETRLRSKKINLEYFRNVCTQLFGIEKLANENEMNRYFGGNNPKQTKVFFLNGDVDPWSEMGVHIGDEGLLRPAIVIPNESHCADLGAITDKDAEPLSLAKSLVINQMYSWLTEENCNGACVNGRCAVNGCVCNDGWGGEFCDVQIKSKEAFDYAIILGVSIPVVATVIIIFSVWIFYYKIKKPKKIDTRPLIPNSQI</sequence>
<keyword evidence="5" id="KW-0325">Glycoprotein</keyword>
<dbReference type="SUPFAM" id="SSF53474">
    <property type="entry name" value="alpha/beta-Hydrolases"/>
    <property type="match status" value="1"/>
</dbReference>
<evidence type="ECO:0000256" key="3">
    <source>
        <dbReference type="ARBA" id="ARBA00022729"/>
    </source>
</evidence>
<dbReference type="AlphaFoldDB" id="A0A1J4L018"/>
<dbReference type="Proteomes" id="UP000179807">
    <property type="component" value="Unassembled WGS sequence"/>
</dbReference>
<keyword evidence="9" id="KW-1185">Reference proteome</keyword>
<dbReference type="GO" id="GO:0008239">
    <property type="term" value="F:dipeptidyl-peptidase activity"/>
    <property type="evidence" value="ECO:0007669"/>
    <property type="project" value="TreeGrafter"/>
</dbReference>
<dbReference type="Gene3D" id="1.20.120.980">
    <property type="entry name" value="Serine carboxypeptidase S28, SKS domain"/>
    <property type="match status" value="1"/>
</dbReference>
<dbReference type="PANTHER" id="PTHR11010:SF117">
    <property type="entry name" value="SERINE PROTEASE 16"/>
    <property type="match status" value="1"/>
</dbReference>
<comment type="similarity">
    <text evidence="1">Belongs to the peptidase S28 family.</text>
</comment>
<dbReference type="InterPro" id="IPR008758">
    <property type="entry name" value="Peptidase_S28"/>
</dbReference>
<dbReference type="GO" id="GO:0006508">
    <property type="term" value="P:proteolysis"/>
    <property type="evidence" value="ECO:0007669"/>
    <property type="project" value="UniProtKB-KW"/>
</dbReference>
<evidence type="ECO:0000256" key="7">
    <source>
        <dbReference type="SAM" id="SignalP"/>
    </source>
</evidence>
<dbReference type="EMBL" id="MLAK01000111">
    <property type="protein sequence ID" value="OHT16472.1"/>
    <property type="molecule type" value="Genomic_DNA"/>
</dbReference>
<feature type="chain" id="PRO_5009630224" evidence="7">
    <location>
        <begin position="17"/>
        <end position="525"/>
    </location>
</feature>
<feature type="signal peptide" evidence="7">
    <location>
        <begin position="1"/>
        <end position="16"/>
    </location>
</feature>
<evidence type="ECO:0000256" key="6">
    <source>
        <dbReference type="SAM" id="Phobius"/>
    </source>
</evidence>
<keyword evidence="6" id="KW-0812">Transmembrane</keyword>
<comment type="caution">
    <text evidence="8">The sequence shown here is derived from an EMBL/GenBank/DDBJ whole genome shotgun (WGS) entry which is preliminary data.</text>
</comment>
<gene>
    <name evidence="8" type="ORF">TRFO_02750</name>
</gene>
<organism evidence="8 9">
    <name type="scientific">Tritrichomonas foetus</name>
    <dbReference type="NCBI Taxonomy" id="1144522"/>
    <lineage>
        <taxon>Eukaryota</taxon>
        <taxon>Metamonada</taxon>
        <taxon>Parabasalia</taxon>
        <taxon>Tritrichomonadida</taxon>
        <taxon>Tritrichomonadidae</taxon>
        <taxon>Tritrichomonas</taxon>
    </lineage>
</organism>
<keyword evidence="6" id="KW-0472">Membrane</keyword>
<dbReference type="InterPro" id="IPR042269">
    <property type="entry name" value="Ser_carbopepase_S28_SKS"/>
</dbReference>
<evidence type="ECO:0000256" key="5">
    <source>
        <dbReference type="ARBA" id="ARBA00023180"/>
    </source>
</evidence>
<dbReference type="GO" id="GO:0070008">
    <property type="term" value="F:serine-type exopeptidase activity"/>
    <property type="evidence" value="ECO:0007669"/>
    <property type="project" value="InterPro"/>
</dbReference>
<dbReference type="InterPro" id="IPR029058">
    <property type="entry name" value="AB_hydrolase_fold"/>
</dbReference>
<reference evidence="8" key="1">
    <citation type="submission" date="2016-10" db="EMBL/GenBank/DDBJ databases">
        <authorList>
            <person name="Benchimol M."/>
            <person name="Almeida L.G."/>
            <person name="Vasconcelos A.T."/>
            <person name="Perreira-Neves A."/>
            <person name="Rosa I.A."/>
            <person name="Tasca T."/>
            <person name="Bogo M.R."/>
            <person name="de Souza W."/>
        </authorList>
    </citation>
    <scope>NUCLEOTIDE SEQUENCE [LARGE SCALE GENOMIC DNA]</scope>
    <source>
        <strain evidence="8">K</strain>
    </source>
</reference>
<proteinExistence type="inferred from homology"/>
<evidence type="ECO:0000313" key="9">
    <source>
        <dbReference type="Proteomes" id="UP000179807"/>
    </source>
</evidence>
<accession>A0A1J4L018</accession>
<dbReference type="PANTHER" id="PTHR11010">
    <property type="entry name" value="PROTEASE S28 PRO-X CARBOXYPEPTIDASE-RELATED"/>
    <property type="match status" value="1"/>
</dbReference>
<keyword evidence="3 7" id="KW-0732">Signal</keyword>
<dbReference type="Pfam" id="PF05577">
    <property type="entry name" value="Peptidase_S28"/>
    <property type="match status" value="1"/>
</dbReference>
<evidence type="ECO:0000313" key="8">
    <source>
        <dbReference type="EMBL" id="OHT16472.1"/>
    </source>
</evidence>
<dbReference type="Gene3D" id="3.40.50.1820">
    <property type="entry name" value="alpha/beta hydrolase"/>
    <property type="match status" value="1"/>
</dbReference>
<evidence type="ECO:0000256" key="2">
    <source>
        <dbReference type="ARBA" id="ARBA00022670"/>
    </source>
</evidence>
<dbReference type="RefSeq" id="XP_068369608.1">
    <property type="nucleotide sequence ID" value="XM_068490882.1"/>
</dbReference>
<name>A0A1J4L018_9EUKA</name>
<keyword evidence="6" id="KW-1133">Transmembrane helix</keyword>
<keyword evidence="2" id="KW-0645">Protease</keyword>
<evidence type="ECO:0000256" key="1">
    <source>
        <dbReference type="ARBA" id="ARBA00011079"/>
    </source>
</evidence>
<dbReference type="VEuPathDB" id="TrichDB:TRFO_02750"/>
<feature type="transmembrane region" description="Helical" evidence="6">
    <location>
        <begin position="481"/>
        <end position="505"/>
    </location>
</feature>
<evidence type="ECO:0000256" key="4">
    <source>
        <dbReference type="ARBA" id="ARBA00022801"/>
    </source>
</evidence>